<dbReference type="EMBL" id="FMAG01000001">
    <property type="protein sequence ID" value="SCB10875.1"/>
    <property type="molecule type" value="Genomic_DNA"/>
</dbReference>
<dbReference type="Proteomes" id="UP000199101">
    <property type="component" value="Unassembled WGS sequence"/>
</dbReference>
<proteinExistence type="predicted"/>
<dbReference type="InterPro" id="IPR001107">
    <property type="entry name" value="Band_7"/>
</dbReference>
<name>A0A1C3U671_9HYPH</name>
<comment type="subcellular location">
    <subcellularLocation>
        <location evidence="1">Membrane</location>
        <topology evidence="1">Single-pass membrane protein</topology>
    </subcellularLocation>
</comment>
<dbReference type="STRING" id="410764.GA0061103_1586"/>
<protein>
    <submittedName>
        <fullName evidence="3">SPFH domain / Band 7 family protein</fullName>
    </submittedName>
</protein>
<sequence length="339" mass="37340">MFGFRFIKAQPTQYVIQYQSGRPQREGAGLSFWYFAPSTSLVVVPTASVNEPFIFPEVTSDFQEVTVQGQITYRIAEPKRTAELLDFSLNAKGVYSSEDPQKLSQRLIDQVQVVMRAEVQALSLKEVLAAGELLVGRVATTLHGHPVLQALGLELLSLSILAVKPKPETAKALEAGAREALLRSADEAIYARRNASVEQERTIKENELATEIAVENKKRQVREAQMDAERSVQERQLQIRREEMTGKIALEEQNKALVALASGNAREEADAKAYGLAAMMKSFGDADPKMLQALASVGMDPGQLMALAFRDLADNATKIGQLNVTPDLLREMLQPQARG</sequence>
<keyword evidence="4" id="KW-1185">Reference proteome</keyword>
<dbReference type="OrthoDB" id="3469168at2"/>
<evidence type="ECO:0000259" key="2">
    <source>
        <dbReference type="Pfam" id="PF01145"/>
    </source>
</evidence>
<dbReference type="Gene3D" id="3.30.479.30">
    <property type="entry name" value="Band 7 domain"/>
    <property type="match status" value="1"/>
</dbReference>
<evidence type="ECO:0000256" key="1">
    <source>
        <dbReference type="ARBA" id="ARBA00004167"/>
    </source>
</evidence>
<gene>
    <name evidence="3" type="ORF">GA0061103_1586</name>
</gene>
<feature type="domain" description="Band 7" evidence="2">
    <location>
        <begin position="8"/>
        <end position="189"/>
    </location>
</feature>
<dbReference type="GO" id="GO:0016020">
    <property type="term" value="C:membrane"/>
    <property type="evidence" value="ECO:0007669"/>
    <property type="project" value="UniProtKB-SubCell"/>
</dbReference>
<dbReference type="AlphaFoldDB" id="A0A1C3U671"/>
<evidence type="ECO:0000313" key="3">
    <source>
        <dbReference type="EMBL" id="SCB10875.1"/>
    </source>
</evidence>
<organism evidence="3 4">
    <name type="scientific">Rhizobium multihospitium</name>
    <dbReference type="NCBI Taxonomy" id="410764"/>
    <lineage>
        <taxon>Bacteria</taxon>
        <taxon>Pseudomonadati</taxon>
        <taxon>Pseudomonadota</taxon>
        <taxon>Alphaproteobacteria</taxon>
        <taxon>Hyphomicrobiales</taxon>
        <taxon>Rhizobiaceae</taxon>
        <taxon>Rhizobium/Agrobacterium group</taxon>
        <taxon>Rhizobium</taxon>
    </lineage>
</organism>
<dbReference type="RefSeq" id="WP_092706870.1">
    <property type="nucleotide sequence ID" value="NZ_FMAG01000001.1"/>
</dbReference>
<dbReference type="Pfam" id="PF01145">
    <property type="entry name" value="Band_7"/>
    <property type="match status" value="1"/>
</dbReference>
<accession>A0A1C3U671</accession>
<dbReference type="InterPro" id="IPR036013">
    <property type="entry name" value="Band_7/SPFH_dom_sf"/>
</dbReference>
<reference evidence="4" key="1">
    <citation type="submission" date="2016-08" db="EMBL/GenBank/DDBJ databases">
        <authorList>
            <person name="Varghese N."/>
            <person name="Submissions Spin"/>
        </authorList>
    </citation>
    <scope>NUCLEOTIDE SEQUENCE [LARGE SCALE GENOMIC DNA]</scope>
    <source>
        <strain evidence="4">HAMBI 2975</strain>
    </source>
</reference>
<evidence type="ECO:0000313" key="4">
    <source>
        <dbReference type="Proteomes" id="UP000199101"/>
    </source>
</evidence>
<dbReference type="SUPFAM" id="SSF117892">
    <property type="entry name" value="Band 7/SPFH domain"/>
    <property type="match status" value="1"/>
</dbReference>